<gene>
    <name evidence="2" type="ORF">A4X13_0g8507</name>
</gene>
<evidence type="ECO:0000313" key="2">
    <source>
        <dbReference type="EMBL" id="KAE8238442.1"/>
    </source>
</evidence>
<feature type="region of interest" description="Disordered" evidence="1">
    <location>
        <begin position="34"/>
        <end position="67"/>
    </location>
</feature>
<dbReference type="AlphaFoldDB" id="A0A8T8SEJ0"/>
<feature type="compositionally biased region" description="Low complexity" evidence="1">
    <location>
        <begin position="34"/>
        <end position="50"/>
    </location>
</feature>
<evidence type="ECO:0000313" key="3">
    <source>
        <dbReference type="Proteomes" id="UP000077521"/>
    </source>
</evidence>
<reference evidence="2" key="2">
    <citation type="journal article" date="2019" name="IMA Fungus">
        <title>Genome sequencing and comparison of five Tilletia species to identify candidate genes for the detection of regulated species infecting wheat.</title>
        <authorList>
            <person name="Nguyen H.D.T."/>
            <person name="Sultana T."/>
            <person name="Kesanakurti P."/>
            <person name="Hambleton S."/>
        </authorList>
    </citation>
    <scope>NUCLEOTIDE SEQUENCE</scope>
    <source>
        <strain evidence="2">DAOMC 236416</strain>
    </source>
</reference>
<sequence length="67" mass="7187">MDKASVARVFHLSASSAGPSMPYNAQSSSTFSPASAIAWRSSSSSNPMSYPRRRASQAPVQSPRQRN</sequence>
<keyword evidence="3" id="KW-1185">Reference proteome</keyword>
<evidence type="ECO:0000256" key="1">
    <source>
        <dbReference type="SAM" id="MobiDB-lite"/>
    </source>
</evidence>
<protein>
    <submittedName>
        <fullName evidence="2">Uncharacterized protein</fullName>
    </submittedName>
</protein>
<reference evidence="2" key="1">
    <citation type="submission" date="2016-04" db="EMBL/GenBank/DDBJ databases">
        <authorList>
            <person name="Nguyen H.D."/>
            <person name="Samba Siva P."/>
            <person name="Cullis J."/>
            <person name="Levesque C.A."/>
            <person name="Hambleton S."/>
        </authorList>
    </citation>
    <scope>NUCLEOTIDE SEQUENCE</scope>
    <source>
        <strain evidence="2">DAOMC 236416</strain>
    </source>
</reference>
<dbReference type="Proteomes" id="UP000077521">
    <property type="component" value="Unassembled WGS sequence"/>
</dbReference>
<proteinExistence type="predicted"/>
<name>A0A8T8SEJ0_9BASI</name>
<organism evidence="2 3">
    <name type="scientific">Tilletia indica</name>
    <dbReference type="NCBI Taxonomy" id="43049"/>
    <lineage>
        <taxon>Eukaryota</taxon>
        <taxon>Fungi</taxon>
        <taxon>Dikarya</taxon>
        <taxon>Basidiomycota</taxon>
        <taxon>Ustilaginomycotina</taxon>
        <taxon>Exobasidiomycetes</taxon>
        <taxon>Tilletiales</taxon>
        <taxon>Tilletiaceae</taxon>
        <taxon>Tilletia</taxon>
    </lineage>
</organism>
<dbReference type="EMBL" id="LWDF02001522">
    <property type="protein sequence ID" value="KAE8238442.1"/>
    <property type="molecule type" value="Genomic_DNA"/>
</dbReference>
<comment type="caution">
    <text evidence="2">The sequence shown here is derived from an EMBL/GenBank/DDBJ whole genome shotgun (WGS) entry which is preliminary data.</text>
</comment>
<accession>A0A8T8SEJ0</accession>
<feature type="compositionally biased region" description="Polar residues" evidence="1">
    <location>
        <begin position="58"/>
        <end position="67"/>
    </location>
</feature>